<feature type="signal peptide" evidence="1">
    <location>
        <begin position="1"/>
        <end position="24"/>
    </location>
</feature>
<feature type="chain" id="PRO_5045183931" evidence="1">
    <location>
        <begin position="25"/>
        <end position="140"/>
    </location>
</feature>
<dbReference type="Pfam" id="PF14485">
    <property type="entry name" value="DUF4431"/>
    <property type="match status" value="1"/>
</dbReference>
<protein>
    <submittedName>
        <fullName evidence="3">DUF4431 domain-containing protein</fullName>
    </submittedName>
</protein>
<evidence type="ECO:0000313" key="4">
    <source>
        <dbReference type="Proteomes" id="UP001606305"/>
    </source>
</evidence>
<feature type="domain" description="DUF4431" evidence="2">
    <location>
        <begin position="106"/>
        <end position="135"/>
    </location>
</feature>
<dbReference type="RefSeq" id="WP_394491959.1">
    <property type="nucleotide sequence ID" value="NZ_JBIGIA010000027.1"/>
</dbReference>
<evidence type="ECO:0000256" key="1">
    <source>
        <dbReference type="SAM" id="SignalP"/>
    </source>
</evidence>
<accession>A0ABW7GCK5</accession>
<comment type="caution">
    <text evidence="3">The sequence shown here is derived from an EMBL/GenBank/DDBJ whole genome shotgun (WGS) entry which is preliminary data.</text>
</comment>
<evidence type="ECO:0000259" key="2">
    <source>
        <dbReference type="Pfam" id="PF14485"/>
    </source>
</evidence>
<proteinExistence type="predicted"/>
<evidence type="ECO:0000313" key="3">
    <source>
        <dbReference type="EMBL" id="MFG6459693.1"/>
    </source>
</evidence>
<keyword evidence="1" id="KW-0732">Signal</keyword>
<dbReference type="InterPro" id="IPR027826">
    <property type="entry name" value="DUF4431"/>
</dbReference>
<organism evidence="3 4">
    <name type="scientific">Pelomonas nitida</name>
    <dbReference type="NCBI Taxonomy" id="3299027"/>
    <lineage>
        <taxon>Bacteria</taxon>
        <taxon>Pseudomonadati</taxon>
        <taxon>Pseudomonadota</taxon>
        <taxon>Betaproteobacteria</taxon>
        <taxon>Burkholderiales</taxon>
        <taxon>Sphaerotilaceae</taxon>
        <taxon>Roseateles</taxon>
    </lineage>
</organism>
<name>A0ABW7GCK5_9BURK</name>
<keyword evidence="4" id="KW-1185">Reference proteome</keyword>
<dbReference type="EMBL" id="JBIGIA010000027">
    <property type="protein sequence ID" value="MFG6459693.1"/>
    <property type="molecule type" value="Genomic_DNA"/>
</dbReference>
<dbReference type="Proteomes" id="UP001606305">
    <property type="component" value="Unassembled WGS sequence"/>
</dbReference>
<reference evidence="3 4" key="1">
    <citation type="submission" date="2024-09" db="EMBL/GenBank/DDBJ databases">
        <title>Novel species of the genus Pelomonas and Roseateles isolated from streams.</title>
        <authorList>
            <person name="Lu H."/>
        </authorList>
    </citation>
    <scope>NUCLEOTIDE SEQUENCE [LARGE SCALE GENOMIC DNA]</scope>
    <source>
        <strain evidence="3 4">BYS96W</strain>
    </source>
</reference>
<gene>
    <name evidence="3" type="ORF">ACG00X_22900</name>
</gene>
<sequence>MPRRRLMLATLLLCAALTGAPAQAACLAYGRPLAGLAGKLEVRDFFGPPGYGENPGTDRRERQAVLVLDEPVCADAGALAGEVAEVGQRELTLTPGGAGIGFTAWAGRRVVVGGELFHAFTAHHHTPLLVRVTHIAQAAR</sequence>